<keyword evidence="2 4" id="KW-0378">Hydrolase</keyword>
<organism evidence="5 6">
    <name type="scientific">Roseovarius nubinhibens</name>
    <dbReference type="NCBI Taxonomy" id="314263"/>
    <lineage>
        <taxon>Bacteria</taxon>
        <taxon>Pseudomonadati</taxon>
        <taxon>Pseudomonadota</taxon>
        <taxon>Alphaproteobacteria</taxon>
        <taxon>Rhodobacterales</taxon>
        <taxon>Roseobacteraceae</taxon>
        <taxon>Roseovarius</taxon>
    </lineage>
</organism>
<dbReference type="PANTHER" id="PTHR43213:SF5">
    <property type="entry name" value="BIFUNCTIONAL DTTP_UTP PYROPHOSPHATASE_METHYLTRANSFERASE PROTEIN-RELATED"/>
    <property type="match status" value="1"/>
</dbReference>
<dbReference type="InterPro" id="IPR029001">
    <property type="entry name" value="ITPase-like_fam"/>
</dbReference>
<dbReference type="SUPFAM" id="SSF52972">
    <property type="entry name" value="ITPase-like"/>
    <property type="match status" value="1"/>
</dbReference>
<dbReference type="AlphaFoldDB" id="A0A348W7N9"/>
<feature type="active site" description="Proton acceptor" evidence="4">
    <location>
        <position position="76"/>
    </location>
</feature>
<dbReference type="PANTHER" id="PTHR43213">
    <property type="entry name" value="BIFUNCTIONAL DTTP/UTP PYROPHOSPHATASE/METHYLTRANSFERASE PROTEIN-RELATED"/>
    <property type="match status" value="1"/>
</dbReference>
<evidence type="ECO:0000256" key="3">
    <source>
        <dbReference type="ARBA" id="ARBA00023080"/>
    </source>
</evidence>
<comment type="similarity">
    <text evidence="4">Belongs to the Maf family.</text>
</comment>
<dbReference type="EMBL" id="DMVW01000020">
    <property type="protein sequence ID" value="HAR50551.1"/>
    <property type="molecule type" value="Genomic_DNA"/>
</dbReference>
<proteinExistence type="inferred from homology"/>
<evidence type="ECO:0000313" key="6">
    <source>
        <dbReference type="Proteomes" id="UP000264719"/>
    </source>
</evidence>
<comment type="cofactor">
    <cofactor evidence="1 4">
        <name>a divalent metal cation</name>
        <dbReference type="ChEBI" id="CHEBI:60240"/>
    </cofactor>
</comment>
<comment type="caution">
    <text evidence="5">The sequence shown here is derived from an EMBL/GenBank/DDBJ whole genome shotgun (WGS) entry which is preliminary data.</text>
</comment>
<dbReference type="InterPro" id="IPR003697">
    <property type="entry name" value="Maf-like"/>
</dbReference>
<reference evidence="5 6" key="1">
    <citation type="journal article" date="2018" name="Nat. Biotechnol.">
        <title>A standardized bacterial taxonomy based on genome phylogeny substantially revises the tree of life.</title>
        <authorList>
            <person name="Parks D.H."/>
            <person name="Chuvochina M."/>
            <person name="Waite D.W."/>
            <person name="Rinke C."/>
            <person name="Skarshewski A."/>
            <person name="Chaumeil P.A."/>
            <person name="Hugenholtz P."/>
        </authorList>
    </citation>
    <scope>NUCLEOTIDE SEQUENCE [LARGE SCALE GENOMIC DNA]</scope>
    <source>
        <strain evidence="5">UBA9169</strain>
    </source>
</reference>
<gene>
    <name evidence="5" type="primary">maf</name>
    <name evidence="5" type="ORF">DCS45_01580</name>
</gene>
<accession>A0A348W7N9</accession>
<dbReference type="RefSeq" id="WP_339851247.1">
    <property type="nucleotide sequence ID" value="NZ_CAXAXR010000001.1"/>
</dbReference>
<dbReference type="GO" id="GO:0009117">
    <property type="term" value="P:nucleotide metabolic process"/>
    <property type="evidence" value="ECO:0007669"/>
    <property type="project" value="UniProtKB-KW"/>
</dbReference>
<dbReference type="HAMAP" id="MF_00528">
    <property type="entry name" value="Maf"/>
    <property type="match status" value="1"/>
</dbReference>
<dbReference type="Gene3D" id="3.90.950.10">
    <property type="match status" value="1"/>
</dbReference>
<dbReference type="GO" id="GO:0047429">
    <property type="term" value="F:nucleoside triphosphate diphosphatase activity"/>
    <property type="evidence" value="ECO:0007669"/>
    <property type="project" value="UniProtKB-EC"/>
</dbReference>
<keyword evidence="3 4" id="KW-0546">Nucleotide metabolism</keyword>
<dbReference type="Pfam" id="PF02545">
    <property type="entry name" value="Maf"/>
    <property type="match status" value="1"/>
</dbReference>
<keyword evidence="4" id="KW-0963">Cytoplasm</keyword>
<dbReference type="Proteomes" id="UP000264719">
    <property type="component" value="Unassembled WGS sequence"/>
</dbReference>
<dbReference type="EC" id="3.6.1.9" evidence="4"/>
<dbReference type="GO" id="GO:0005737">
    <property type="term" value="C:cytoplasm"/>
    <property type="evidence" value="ECO:0007669"/>
    <property type="project" value="UniProtKB-SubCell"/>
</dbReference>
<evidence type="ECO:0000313" key="5">
    <source>
        <dbReference type="EMBL" id="HAR50551.1"/>
    </source>
</evidence>
<comment type="catalytic activity">
    <reaction evidence="4">
        <text>a ribonucleoside 5'-triphosphate + H2O = a ribonucleoside 5'-phosphate + diphosphate + H(+)</text>
        <dbReference type="Rhea" id="RHEA:23996"/>
        <dbReference type="ChEBI" id="CHEBI:15377"/>
        <dbReference type="ChEBI" id="CHEBI:15378"/>
        <dbReference type="ChEBI" id="CHEBI:33019"/>
        <dbReference type="ChEBI" id="CHEBI:58043"/>
        <dbReference type="ChEBI" id="CHEBI:61557"/>
        <dbReference type="EC" id="3.6.1.9"/>
    </reaction>
</comment>
<name>A0A348W7N9_9RHOB</name>
<dbReference type="NCBIfam" id="TIGR00172">
    <property type="entry name" value="maf"/>
    <property type="match status" value="1"/>
</dbReference>
<evidence type="ECO:0000256" key="1">
    <source>
        <dbReference type="ARBA" id="ARBA00001968"/>
    </source>
</evidence>
<comment type="subcellular location">
    <subcellularLocation>
        <location evidence="4">Cytoplasm</location>
    </subcellularLocation>
</comment>
<protein>
    <recommendedName>
        <fullName evidence="4">Nucleoside triphosphate pyrophosphatase</fullName>
        <ecNumber evidence="4">3.6.1.9</ecNumber>
    </recommendedName>
    <alternativeName>
        <fullName evidence="4">Nucleotide pyrophosphatase</fullName>
        <shortName evidence="4">Nucleotide PPase</shortName>
    </alternativeName>
</protein>
<dbReference type="CDD" id="cd00555">
    <property type="entry name" value="Maf"/>
    <property type="match status" value="1"/>
</dbReference>
<comment type="catalytic activity">
    <reaction evidence="4">
        <text>a 2'-deoxyribonucleoside 5'-triphosphate + H2O = a 2'-deoxyribonucleoside 5'-phosphate + diphosphate + H(+)</text>
        <dbReference type="Rhea" id="RHEA:44644"/>
        <dbReference type="ChEBI" id="CHEBI:15377"/>
        <dbReference type="ChEBI" id="CHEBI:15378"/>
        <dbReference type="ChEBI" id="CHEBI:33019"/>
        <dbReference type="ChEBI" id="CHEBI:61560"/>
        <dbReference type="ChEBI" id="CHEBI:65317"/>
        <dbReference type="EC" id="3.6.1.9"/>
    </reaction>
</comment>
<comment type="function">
    <text evidence="4">Nucleoside triphosphate pyrophosphatase. May have a dual role in cell division arrest and in preventing the incorporation of modified nucleotides into cellular nucleic acids.</text>
</comment>
<sequence>MSMHIILASGSSIRQTLLRNAGVDFDVVPARIDEDAVRRAMQAEDLSPRDIADALAELKAQKTGAKHPDALVIGCDQILSIGKDILAKADSRDTARIQLQYLRGKTHELHSAAVICEGPKPVWRKIGRVRMTMRNFTDAELDRYLDRNWPGVSDAVGAYKLEEEGARLFAAVEGDYFSVLGLPLLDLLSYLSLRGDI</sequence>
<comment type="caution">
    <text evidence="4">Lacks conserved residue(s) required for the propagation of feature annotation.</text>
</comment>
<dbReference type="PIRSF" id="PIRSF006305">
    <property type="entry name" value="Maf"/>
    <property type="match status" value="1"/>
</dbReference>
<evidence type="ECO:0000256" key="2">
    <source>
        <dbReference type="ARBA" id="ARBA00022801"/>
    </source>
</evidence>
<evidence type="ECO:0000256" key="4">
    <source>
        <dbReference type="HAMAP-Rule" id="MF_00528"/>
    </source>
</evidence>